<keyword evidence="2" id="KW-0813">Transport</keyword>
<dbReference type="RefSeq" id="WP_013029698.1">
    <property type="nucleotide sequence ID" value="NC_013959.1"/>
</dbReference>
<gene>
    <name evidence="6" type="ordered locus">Slit_1567</name>
</gene>
<dbReference type="PANTHER" id="PTHR37164:SF1">
    <property type="entry name" value="BACTERIOHEMERYTHRIN"/>
    <property type="match status" value="1"/>
</dbReference>
<dbReference type="GO" id="GO:0046872">
    <property type="term" value="F:metal ion binding"/>
    <property type="evidence" value="ECO:0007669"/>
    <property type="project" value="UniProtKB-KW"/>
</dbReference>
<name>D5CS64_SIDLE</name>
<sequence length="167" mass="19551">MSNEEVFFKWSPEYSVNIKTIDDQHLELVNILNRLFVAVSKREGEKAIAGILDALVSYTQTHFALEERLMRQAKYKDLEPHMAEHKKLLAQLDDLARKHMLEDKPIYFEMLSFLKTWLKEHIQGVDTKYSAALQQSGFSVAAWEREATAEFALMSNSKKWWELWKTA</sequence>
<dbReference type="Gene3D" id="1.20.120.50">
    <property type="entry name" value="Hemerythrin-like"/>
    <property type="match status" value="1"/>
</dbReference>
<proteinExistence type="inferred from homology"/>
<dbReference type="Proteomes" id="UP000001625">
    <property type="component" value="Chromosome"/>
</dbReference>
<organism evidence="6 7">
    <name type="scientific">Sideroxydans lithotrophicus (strain ES-1)</name>
    <dbReference type="NCBI Taxonomy" id="580332"/>
    <lineage>
        <taxon>Bacteria</taxon>
        <taxon>Pseudomonadati</taxon>
        <taxon>Pseudomonadota</taxon>
        <taxon>Betaproteobacteria</taxon>
        <taxon>Nitrosomonadales</taxon>
        <taxon>Gallionellaceae</taxon>
        <taxon>Sideroxydans</taxon>
    </lineage>
</organism>
<dbReference type="NCBIfam" id="TIGR02481">
    <property type="entry name" value="hemeryth_dom"/>
    <property type="match status" value="1"/>
</dbReference>
<comment type="similarity">
    <text evidence="1">Belongs to the hemerythrin family.</text>
</comment>
<evidence type="ECO:0000256" key="4">
    <source>
        <dbReference type="ARBA" id="ARBA00023004"/>
    </source>
</evidence>
<dbReference type="OrthoDB" id="5296936at2"/>
<dbReference type="InterPro" id="IPR012312">
    <property type="entry name" value="Hemerythrin-like"/>
</dbReference>
<dbReference type="InterPro" id="IPR012827">
    <property type="entry name" value="Hemerythrin_metal-bd"/>
</dbReference>
<dbReference type="GO" id="GO:0005344">
    <property type="term" value="F:oxygen carrier activity"/>
    <property type="evidence" value="ECO:0007669"/>
    <property type="project" value="UniProtKB-KW"/>
</dbReference>
<dbReference type="CDD" id="cd12107">
    <property type="entry name" value="Hemerythrin"/>
    <property type="match status" value="1"/>
</dbReference>
<keyword evidence="7" id="KW-1185">Reference proteome</keyword>
<evidence type="ECO:0000313" key="6">
    <source>
        <dbReference type="EMBL" id="ADE11800.1"/>
    </source>
</evidence>
<dbReference type="PROSITE" id="PS00550">
    <property type="entry name" value="HEMERYTHRINS"/>
    <property type="match status" value="1"/>
</dbReference>
<keyword evidence="4" id="KW-0408">Iron</keyword>
<dbReference type="EMBL" id="CP001965">
    <property type="protein sequence ID" value="ADE11800.1"/>
    <property type="molecule type" value="Genomic_DNA"/>
</dbReference>
<dbReference type="Pfam" id="PF01814">
    <property type="entry name" value="Hemerythrin"/>
    <property type="match status" value="1"/>
</dbReference>
<dbReference type="HOGENOM" id="CLU_086902_2_2_4"/>
<keyword evidence="2" id="KW-0561">Oxygen transport</keyword>
<reference evidence="6 7" key="1">
    <citation type="submission" date="2010-03" db="EMBL/GenBank/DDBJ databases">
        <title>Complete sequence of Sideroxydans lithotrophicus ES-1.</title>
        <authorList>
            <consortium name="US DOE Joint Genome Institute"/>
            <person name="Lucas S."/>
            <person name="Copeland A."/>
            <person name="Lapidus A."/>
            <person name="Cheng J.-F."/>
            <person name="Bruce D."/>
            <person name="Goodwin L."/>
            <person name="Pitluck S."/>
            <person name="Munk A.C."/>
            <person name="Detter J.C."/>
            <person name="Han C."/>
            <person name="Tapia R."/>
            <person name="Larimer F."/>
            <person name="Land M."/>
            <person name="Hauser L."/>
            <person name="Kyrpides N."/>
            <person name="Ivanova N."/>
            <person name="Emerson D."/>
            <person name="Woyke T."/>
        </authorList>
    </citation>
    <scope>NUCLEOTIDE SEQUENCE [LARGE SCALE GENOMIC DNA]</scope>
    <source>
        <strain evidence="6 7">ES-1</strain>
    </source>
</reference>
<dbReference type="SUPFAM" id="SSF47188">
    <property type="entry name" value="Hemerythrin-like"/>
    <property type="match status" value="1"/>
</dbReference>
<dbReference type="PANTHER" id="PTHR37164">
    <property type="entry name" value="BACTERIOHEMERYTHRIN"/>
    <property type="match status" value="1"/>
</dbReference>
<dbReference type="STRING" id="580332.Slit_1567"/>
<dbReference type="InterPro" id="IPR016131">
    <property type="entry name" value="Haemerythrin_Fe_BS"/>
</dbReference>
<evidence type="ECO:0000256" key="3">
    <source>
        <dbReference type="ARBA" id="ARBA00022723"/>
    </source>
</evidence>
<accession>D5CS64</accession>
<feature type="domain" description="Hemerythrin-like" evidence="5">
    <location>
        <begin position="18"/>
        <end position="130"/>
    </location>
</feature>
<dbReference type="KEGG" id="slt:Slit_1567"/>
<dbReference type="InterPro" id="IPR050669">
    <property type="entry name" value="Hemerythrin"/>
</dbReference>
<dbReference type="eggNOG" id="COG2703">
    <property type="taxonomic scope" value="Bacteria"/>
</dbReference>
<dbReference type="InterPro" id="IPR035938">
    <property type="entry name" value="Hemerythrin-like_sf"/>
</dbReference>
<keyword evidence="3" id="KW-0479">Metal-binding</keyword>
<evidence type="ECO:0000313" key="7">
    <source>
        <dbReference type="Proteomes" id="UP000001625"/>
    </source>
</evidence>
<dbReference type="AlphaFoldDB" id="D5CS64"/>
<evidence type="ECO:0000256" key="1">
    <source>
        <dbReference type="ARBA" id="ARBA00010587"/>
    </source>
</evidence>
<protein>
    <submittedName>
        <fullName evidence="6">Hemerythrin-like metal-binding protein</fullName>
    </submittedName>
</protein>
<evidence type="ECO:0000256" key="2">
    <source>
        <dbReference type="ARBA" id="ARBA00022621"/>
    </source>
</evidence>
<evidence type="ECO:0000259" key="5">
    <source>
        <dbReference type="Pfam" id="PF01814"/>
    </source>
</evidence>
<dbReference type="NCBIfam" id="NF033749">
    <property type="entry name" value="bact_hemeryth"/>
    <property type="match status" value="1"/>
</dbReference>